<dbReference type="EC" id="5.2.1.8" evidence="6"/>
<evidence type="ECO:0000256" key="7">
    <source>
        <dbReference type="SAM" id="MobiDB-lite"/>
    </source>
</evidence>
<evidence type="ECO:0000256" key="2">
    <source>
        <dbReference type="ARBA" id="ARBA00006577"/>
    </source>
</evidence>
<dbReference type="InterPro" id="IPR046357">
    <property type="entry name" value="PPIase_dom_sf"/>
</dbReference>
<comment type="caution">
    <text evidence="10">The sequence shown here is derived from an EMBL/GenBank/DDBJ whole genome shotgun (WGS) entry which is preliminary data.</text>
</comment>
<evidence type="ECO:0000256" key="4">
    <source>
        <dbReference type="ARBA" id="ARBA00023235"/>
    </source>
</evidence>
<keyword evidence="4 5" id="KW-0413">Isomerase</keyword>
<evidence type="ECO:0000256" key="5">
    <source>
        <dbReference type="PROSITE-ProRule" id="PRU00277"/>
    </source>
</evidence>
<dbReference type="EMBL" id="SSMQ01000025">
    <property type="protein sequence ID" value="TKD04330.1"/>
    <property type="molecule type" value="Genomic_DNA"/>
</dbReference>
<dbReference type="Proteomes" id="UP000309215">
    <property type="component" value="Unassembled WGS sequence"/>
</dbReference>
<feature type="chain" id="PRO_5020373354" description="Peptidyl-prolyl cis-trans isomerase" evidence="8">
    <location>
        <begin position="22"/>
        <end position="181"/>
    </location>
</feature>
<evidence type="ECO:0000313" key="10">
    <source>
        <dbReference type="EMBL" id="TKD04330.1"/>
    </source>
</evidence>
<dbReference type="PANTHER" id="PTHR43811">
    <property type="entry name" value="FKBP-TYPE PEPTIDYL-PROLYL CIS-TRANS ISOMERASE FKPA"/>
    <property type="match status" value="1"/>
</dbReference>
<dbReference type="FunFam" id="3.10.50.40:FF:000006">
    <property type="entry name" value="Peptidyl-prolyl cis-trans isomerase"/>
    <property type="match status" value="1"/>
</dbReference>
<feature type="region of interest" description="Disordered" evidence="7">
    <location>
        <begin position="23"/>
        <end position="62"/>
    </location>
</feature>
<evidence type="ECO:0000256" key="3">
    <source>
        <dbReference type="ARBA" id="ARBA00023110"/>
    </source>
</evidence>
<comment type="similarity">
    <text evidence="2 6">Belongs to the FKBP-type PPIase family.</text>
</comment>
<feature type="region of interest" description="Disordered" evidence="7">
    <location>
        <begin position="155"/>
        <end position="181"/>
    </location>
</feature>
<evidence type="ECO:0000256" key="8">
    <source>
        <dbReference type="SAM" id="SignalP"/>
    </source>
</evidence>
<dbReference type="PROSITE" id="PS50059">
    <property type="entry name" value="FKBP_PPIASE"/>
    <property type="match status" value="1"/>
</dbReference>
<dbReference type="GO" id="GO:0003755">
    <property type="term" value="F:peptidyl-prolyl cis-trans isomerase activity"/>
    <property type="evidence" value="ECO:0007669"/>
    <property type="project" value="UniProtKB-UniRule"/>
</dbReference>
<dbReference type="PROSITE" id="PS51257">
    <property type="entry name" value="PROKAR_LIPOPROTEIN"/>
    <property type="match status" value="1"/>
</dbReference>
<evidence type="ECO:0000256" key="6">
    <source>
        <dbReference type="RuleBase" id="RU003915"/>
    </source>
</evidence>
<feature type="domain" description="PPIase FKBP-type" evidence="9">
    <location>
        <begin position="65"/>
        <end position="153"/>
    </location>
</feature>
<feature type="compositionally biased region" description="Basic and acidic residues" evidence="7">
    <location>
        <begin position="37"/>
        <end position="54"/>
    </location>
</feature>
<comment type="catalytic activity">
    <reaction evidence="1 5 6">
        <text>[protein]-peptidylproline (omega=180) = [protein]-peptidylproline (omega=0)</text>
        <dbReference type="Rhea" id="RHEA:16237"/>
        <dbReference type="Rhea" id="RHEA-COMP:10747"/>
        <dbReference type="Rhea" id="RHEA-COMP:10748"/>
        <dbReference type="ChEBI" id="CHEBI:83833"/>
        <dbReference type="ChEBI" id="CHEBI:83834"/>
        <dbReference type="EC" id="5.2.1.8"/>
    </reaction>
</comment>
<feature type="compositionally biased region" description="Low complexity" evidence="7">
    <location>
        <begin position="27"/>
        <end position="36"/>
    </location>
</feature>
<feature type="compositionally biased region" description="Basic and acidic residues" evidence="7">
    <location>
        <begin position="160"/>
        <end position="181"/>
    </location>
</feature>
<reference evidence="10 11" key="1">
    <citation type="submission" date="2019-04" db="EMBL/GenBank/DDBJ databases">
        <authorList>
            <person name="Li Y."/>
            <person name="Wang J."/>
        </authorList>
    </citation>
    <scope>NUCLEOTIDE SEQUENCE [LARGE SCALE GENOMIC DNA]</scope>
    <source>
        <strain evidence="10 11">DSM 14668</strain>
    </source>
</reference>
<organism evidence="10 11">
    <name type="scientific">Polyangium fumosum</name>
    <dbReference type="NCBI Taxonomy" id="889272"/>
    <lineage>
        <taxon>Bacteria</taxon>
        <taxon>Pseudomonadati</taxon>
        <taxon>Myxococcota</taxon>
        <taxon>Polyangia</taxon>
        <taxon>Polyangiales</taxon>
        <taxon>Polyangiaceae</taxon>
        <taxon>Polyangium</taxon>
    </lineage>
</organism>
<feature type="signal peptide" evidence="8">
    <location>
        <begin position="1"/>
        <end position="21"/>
    </location>
</feature>
<evidence type="ECO:0000259" key="9">
    <source>
        <dbReference type="PROSITE" id="PS50059"/>
    </source>
</evidence>
<evidence type="ECO:0000256" key="1">
    <source>
        <dbReference type="ARBA" id="ARBA00000971"/>
    </source>
</evidence>
<dbReference type="OrthoDB" id="9808891at2"/>
<dbReference type="Pfam" id="PF00254">
    <property type="entry name" value="FKBP_C"/>
    <property type="match status" value="1"/>
</dbReference>
<dbReference type="InterPro" id="IPR001179">
    <property type="entry name" value="PPIase_FKBP_dom"/>
</dbReference>
<keyword evidence="8" id="KW-0732">Signal</keyword>
<evidence type="ECO:0000313" key="11">
    <source>
        <dbReference type="Proteomes" id="UP000309215"/>
    </source>
</evidence>
<keyword evidence="3 5" id="KW-0697">Rotamase</keyword>
<dbReference type="RefSeq" id="WP_136931299.1">
    <property type="nucleotide sequence ID" value="NZ_SSMQ01000025.1"/>
</dbReference>
<accession>A0A4U1J8P9</accession>
<gene>
    <name evidence="10" type="ORF">E8A74_23480</name>
</gene>
<sequence length="181" mass="19149">MMAIRRLGSLAVVALGITAAACENKVPEPSAEPRAAAPREPEKPEPADLIKEDITIGTGPEAREGDKVKVHYTGRLLKTNFMFDSSVGKDPFEFQLGKGEVIKGWDEGVAGMKVGGKRKLTIPSKLGYGDDGSPPKIPGKATLVFDVELLDVISPSGKPADAKGESGKETKDAPKKDAPKK</sequence>
<keyword evidence="11" id="KW-1185">Reference proteome</keyword>
<protein>
    <recommendedName>
        <fullName evidence="6">Peptidyl-prolyl cis-trans isomerase</fullName>
        <ecNumber evidence="6">5.2.1.8</ecNumber>
    </recommendedName>
</protein>
<dbReference type="PANTHER" id="PTHR43811:SF19">
    <property type="entry name" value="39 KDA FK506-BINDING NUCLEAR PROTEIN"/>
    <property type="match status" value="1"/>
</dbReference>
<dbReference type="Gene3D" id="3.10.50.40">
    <property type="match status" value="1"/>
</dbReference>
<proteinExistence type="inferred from homology"/>
<name>A0A4U1J8P9_9BACT</name>
<dbReference type="AlphaFoldDB" id="A0A4U1J8P9"/>
<dbReference type="SUPFAM" id="SSF54534">
    <property type="entry name" value="FKBP-like"/>
    <property type="match status" value="1"/>
</dbReference>